<dbReference type="Proteomes" id="UP000032352">
    <property type="component" value="Chromosome"/>
</dbReference>
<dbReference type="Pfam" id="PF00582">
    <property type="entry name" value="Usp"/>
    <property type="match status" value="1"/>
</dbReference>
<dbReference type="PRINTS" id="PR01438">
    <property type="entry name" value="UNVRSLSTRESS"/>
</dbReference>
<reference evidence="3 4" key="2">
    <citation type="journal article" date="2022" name="Mar. Drugs">
        <title>Bioassay-Guided Fractionation Leads to the Detection of Cholic Acid Generated by the Rare Thalassomonas sp.</title>
        <authorList>
            <person name="Pheiffer F."/>
            <person name="Schneider Y.K."/>
            <person name="Hansen E.H."/>
            <person name="Andersen J.H."/>
            <person name="Isaksson J."/>
            <person name="Busche T."/>
            <person name="R C."/>
            <person name="Kalinowski J."/>
            <person name="Zyl L.V."/>
            <person name="Trindade M."/>
        </authorList>
    </citation>
    <scope>NUCLEOTIDE SEQUENCE [LARGE SCALE GENOMIC DNA]</scope>
    <source>
        <strain evidence="3 4">XOM25</strain>
    </source>
</reference>
<evidence type="ECO:0000313" key="3">
    <source>
        <dbReference type="EMBL" id="WDE07775.1"/>
    </source>
</evidence>
<proteinExistence type="inferred from homology"/>
<dbReference type="PANTHER" id="PTHR46268:SF6">
    <property type="entry name" value="UNIVERSAL STRESS PROTEIN UP12"/>
    <property type="match status" value="1"/>
</dbReference>
<dbReference type="AlphaFoldDB" id="A0AAE9Z821"/>
<dbReference type="InterPro" id="IPR014729">
    <property type="entry name" value="Rossmann-like_a/b/a_fold"/>
</dbReference>
<gene>
    <name evidence="3" type="ORF">SG34_013355</name>
</gene>
<dbReference type="CDD" id="cd00293">
    <property type="entry name" value="USP-like"/>
    <property type="match status" value="1"/>
</dbReference>
<dbReference type="InterPro" id="IPR006016">
    <property type="entry name" value="UspA"/>
</dbReference>
<sequence length="145" mass="16073">MDKHLYLVGIDGSEWSERATQRAVNLAKSNGSRVKLVYVLDWSRMQPIVAEGFVTPSVNTQDEEAYVEKNVLAPLLETYAGTGVNIDSEMRWGDPVEVLREQVKADHANMLFLGRRGRSRITDLLLGSVANKLAHCVGIPIVLVP</sequence>
<dbReference type="KEGG" id="tvd:SG34_013355"/>
<dbReference type="SUPFAM" id="SSF52402">
    <property type="entry name" value="Adenine nucleotide alpha hydrolases-like"/>
    <property type="match status" value="1"/>
</dbReference>
<name>A0AAE9Z821_9GAMM</name>
<organism evidence="3 4">
    <name type="scientific">Thalassomonas viridans</name>
    <dbReference type="NCBI Taxonomy" id="137584"/>
    <lineage>
        <taxon>Bacteria</taxon>
        <taxon>Pseudomonadati</taxon>
        <taxon>Pseudomonadota</taxon>
        <taxon>Gammaproteobacteria</taxon>
        <taxon>Alteromonadales</taxon>
        <taxon>Colwelliaceae</taxon>
        <taxon>Thalassomonas</taxon>
    </lineage>
</organism>
<evidence type="ECO:0000259" key="2">
    <source>
        <dbReference type="Pfam" id="PF00582"/>
    </source>
</evidence>
<accession>A0AAE9Z821</accession>
<comment type="similarity">
    <text evidence="1">Belongs to the universal stress protein A family.</text>
</comment>
<feature type="domain" description="UspA" evidence="2">
    <location>
        <begin position="7"/>
        <end position="145"/>
    </location>
</feature>
<keyword evidence="4" id="KW-1185">Reference proteome</keyword>
<evidence type="ECO:0000313" key="4">
    <source>
        <dbReference type="Proteomes" id="UP000032352"/>
    </source>
</evidence>
<dbReference type="PANTHER" id="PTHR46268">
    <property type="entry name" value="STRESS RESPONSE PROTEIN NHAX"/>
    <property type="match status" value="1"/>
</dbReference>
<dbReference type="InterPro" id="IPR006015">
    <property type="entry name" value="Universal_stress_UspA"/>
</dbReference>
<dbReference type="EMBL" id="CP059733">
    <property type="protein sequence ID" value="WDE07775.1"/>
    <property type="molecule type" value="Genomic_DNA"/>
</dbReference>
<evidence type="ECO:0000256" key="1">
    <source>
        <dbReference type="ARBA" id="ARBA00008791"/>
    </source>
</evidence>
<reference evidence="3 4" key="1">
    <citation type="journal article" date="2015" name="Genome Announc.">
        <title>Draft Genome Sequences of Marine Isolates of Thalassomonas viridans and Thalassomonas actiniarum.</title>
        <authorList>
            <person name="Olonade I."/>
            <person name="van Zyl L.J."/>
            <person name="Trindade M."/>
        </authorList>
    </citation>
    <scope>NUCLEOTIDE SEQUENCE [LARGE SCALE GENOMIC DNA]</scope>
    <source>
        <strain evidence="3 4">XOM25</strain>
    </source>
</reference>
<dbReference type="RefSeq" id="WP_044841313.1">
    <property type="nucleotide sequence ID" value="NZ_CP059733.1"/>
</dbReference>
<dbReference type="Gene3D" id="3.40.50.620">
    <property type="entry name" value="HUPs"/>
    <property type="match status" value="1"/>
</dbReference>
<protein>
    <submittedName>
        <fullName evidence="3">Universal stress protein</fullName>
    </submittedName>
</protein>